<gene>
    <name evidence="2" type="ORF">LMK00_01820</name>
</gene>
<sequence length="396" mass="45842">MDNSILDNLDAIFSDPLFNEMVAEIPVKKVLSHDPEIEKFQEITDWIKAHEGKEPEKSRDMTERRLYSRLKGYRLKPEMICKLSSIDELKLLQADEIQEEVTKPEIKSLDDILNDSLLFEDDDKSKKLLDLSRYKRTINNVDKRSQRKKASHFERYDLLFKKVHEEIASGQRQLKSFSKEANAGEGNNIKVGNFYVDNGVLLTVLRIFDENGQEYTESRNRDLKIHTVYENGTENKAMTLLGFVSNLYDTKRHGRLVTELVTDTALELSIDEPSMNDMTTGYIYVLKTLSTNPELQKYKNLYKIGFSSGSVEQRIANAENEATYLYAPVQIIATWEIQNFSARKLETALHHHFESQRVEINIPSVNGKIEKPSEWFIVDVECIKTTINKMILDIQF</sequence>
<evidence type="ECO:0000259" key="1">
    <source>
        <dbReference type="SMART" id="SM00974"/>
    </source>
</evidence>
<name>A0A9Q9D774_9LACT</name>
<dbReference type="Pfam" id="PF13455">
    <property type="entry name" value="MUG113"/>
    <property type="match status" value="1"/>
</dbReference>
<dbReference type="KEGG" id="lfo:LMK00_01820"/>
<proteinExistence type="predicted"/>
<protein>
    <submittedName>
        <fullName evidence="2">GIY-YIG nuclease family protein</fullName>
    </submittedName>
</protein>
<dbReference type="EMBL" id="CP086395">
    <property type="protein sequence ID" value="USJ20754.1"/>
    <property type="molecule type" value="Genomic_DNA"/>
</dbReference>
<evidence type="ECO:0000313" key="3">
    <source>
        <dbReference type="Proteomes" id="UP001056730"/>
    </source>
</evidence>
<dbReference type="AlphaFoldDB" id="A0A9Q9D774"/>
<organism evidence="2 3">
    <name type="scientific">Lactococcus formosensis</name>
    <dbReference type="NCBI Taxonomy" id="1281486"/>
    <lineage>
        <taxon>Bacteria</taxon>
        <taxon>Bacillati</taxon>
        <taxon>Bacillota</taxon>
        <taxon>Bacilli</taxon>
        <taxon>Lactobacillales</taxon>
        <taxon>Streptococcaceae</taxon>
        <taxon>Lactococcus</taxon>
    </lineage>
</organism>
<reference evidence="2" key="1">
    <citation type="journal article" date="2022" name="Front. Microbiol.">
        <title>Feed Insects as a Reservoir of Granadaene-Producing Lactococci.</title>
        <authorList>
            <person name="Neuzil-Bunesova V."/>
            <person name="Ramirez Garcia A."/>
            <person name="Modrackova N."/>
            <person name="Makovska M."/>
            <person name="Sabolova M."/>
            <person name="Sproer C."/>
            <person name="Bunk B."/>
            <person name="Blom J."/>
            <person name="Schwab C."/>
        </authorList>
    </citation>
    <scope>NUCLEOTIDE SEQUENCE</scope>
    <source>
        <strain evidence="2">I4/6O</strain>
    </source>
</reference>
<accession>A0A9Q9D774</accession>
<dbReference type="SMART" id="SM00974">
    <property type="entry name" value="T5orf172"/>
    <property type="match status" value="1"/>
</dbReference>
<feature type="domain" description="Bacteriophage T5 Orf172 DNA-binding" evidence="1">
    <location>
        <begin position="296"/>
        <end position="390"/>
    </location>
</feature>
<dbReference type="RefSeq" id="WP_252175584.1">
    <property type="nucleotide sequence ID" value="NZ_CP086395.1"/>
</dbReference>
<evidence type="ECO:0000313" key="2">
    <source>
        <dbReference type="EMBL" id="USJ20754.1"/>
    </source>
</evidence>
<dbReference type="InterPro" id="IPR018306">
    <property type="entry name" value="Phage_T5_Orf172_DNA-bd"/>
</dbReference>
<dbReference type="Proteomes" id="UP001056730">
    <property type="component" value="Chromosome"/>
</dbReference>